<dbReference type="GO" id="GO:0016740">
    <property type="term" value="F:transferase activity"/>
    <property type="evidence" value="ECO:0007669"/>
    <property type="project" value="UniProtKB-KW"/>
</dbReference>
<feature type="active site" description="Proton donor/acceptor" evidence="7">
    <location>
        <position position="402"/>
    </location>
</feature>
<evidence type="ECO:0000259" key="9">
    <source>
        <dbReference type="PROSITE" id="PS52029"/>
    </source>
</evidence>
<dbReference type="InterPro" id="IPR005490">
    <property type="entry name" value="LD_TPept_cat_dom"/>
</dbReference>
<dbReference type="GO" id="GO:0009252">
    <property type="term" value="P:peptidoglycan biosynthetic process"/>
    <property type="evidence" value="ECO:0007669"/>
    <property type="project" value="UniProtKB-UniPathway"/>
</dbReference>
<dbReference type="GO" id="GO:0071555">
    <property type="term" value="P:cell wall organization"/>
    <property type="evidence" value="ECO:0007669"/>
    <property type="project" value="UniProtKB-UniRule"/>
</dbReference>
<evidence type="ECO:0000256" key="8">
    <source>
        <dbReference type="SAM" id="SignalP"/>
    </source>
</evidence>
<keyword evidence="8" id="KW-0732">Signal</keyword>
<name>A0A1G9U6U4_9PROT</name>
<proteinExistence type="inferred from homology"/>
<keyword evidence="4 7" id="KW-0133">Cell shape</keyword>
<dbReference type="UniPathway" id="UPA00219"/>
<dbReference type="InterPro" id="IPR052905">
    <property type="entry name" value="LD-transpeptidase_YkuD-like"/>
</dbReference>
<dbReference type="Proteomes" id="UP000199759">
    <property type="component" value="Unassembled WGS sequence"/>
</dbReference>
<evidence type="ECO:0000256" key="3">
    <source>
        <dbReference type="ARBA" id="ARBA00022679"/>
    </source>
</evidence>
<keyword evidence="11" id="KW-1185">Reference proteome</keyword>
<accession>A0A1G9U6U4</accession>
<dbReference type="SUPFAM" id="SSF47090">
    <property type="entry name" value="PGBD-like"/>
    <property type="match status" value="1"/>
</dbReference>
<evidence type="ECO:0000313" key="11">
    <source>
        <dbReference type="Proteomes" id="UP000199759"/>
    </source>
</evidence>
<evidence type="ECO:0000256" key="7">
    <source>
        <dbReference type="PROSITE-ProRule" id="PRU01373"/>
    </source>
</evidence>
<dbReference type="Pfam" id="PF03734">
    <property type="entry name" value="YkuD"/>
    <property type="match status" value="1"/>
</dbReference>
<keyword evidence="6 7" id="KW-0961">Cell wall biogenesis/degradation</keyword>
<feature type="domain" description="L,D-TPase catalytic" evidence="9">
    <location>
        <begin position="272"/>
        <end position="449"/>
    </location>
</feature>
<feature type="active site" description="Nucleophile" evidence="7">
    <location>
        <position position="421"/>
    </location>
</feature>
<comment type="pathway">
    <text evidence="1 7">Cell wall biogenesis; peptidoglycan biosynthesis.</text>
</comment>
<evidence type="ECO:0000256" key="5">
    <source>
        <dbReference type="ARBA" id="ARBA00022984"/>
    </source>
</evidence>
<dbReference type="Pfam" id="PF01471">
    <property type="entry name" value="PG_binding_1"/>
    <property type="match status" value="1"/>
</dbReference>
<dbReference type="InterPro" id="IPR036365">
    <property type="entry name" value="PGBD-like_sf"/>
</dbReference>
<dbReference type="Gene3D" id="2.40.440.10">
    <property type="entry name" value="L,D-transpeptidase catalytic domain-like"/>
    <property type="match status" value="1"/>
</dbReference>
<evidence type="ECO:0000256" key="6">
    <source>
        <dbReference type="ARBA" id="ARBA00023316"/>
    </source>
</evidence>
<dbReference type="OrthoDB" id="9778545at2"/>
<reference evidence="10 11" key="1">
    <citation type="submission" date="2016-10" db="EMBL/GenBank/DDBJ databases">
        <authorList>
            <person name="de Groot N.N."/>
        </authorList>
    </citation>
    <scope>NUCLEOTIDE SEQUENCE [LARGE SCALE GENOMIC DNA]</scope>
    <source>
        <strain evidence="10 11">DSM 16077</strain>
    </source>
</reference>
<organism evidence="10 11">
    <name type="scientific">Maricaulis salignorans</name>
    <dbReference type="NCBI Taxonomy" id="144026"/>
    <lineage>
        <taxon>Bacteria</taxon>
        <taxon>Pseudomonadati</taxon>
        <taxon>Pseudomonadota</taxon>
        <taxon>Alphaproteobacteria</taxon>
        <taxon>Maricaulales</taxon>
        <taxon>Maricaulaceae</taxon>
        <taxon>Maricaulis</taxon>
    </lineage>
</organism>
<dbReference type="RefSeq" id="WP_143024115.1">
    <property type="nucleotide sequence ID" value="NZ_FNHG01000014.1"/>
</dbReference>
<dbReference type="PROSITE" id="PS52029">
    <property type="entry name" value="LD_TPASE"/>
    <property type="match status" value="1"/>
</dbReference>
<evidence type="ECO:0000313" key="10">
    <source>
        <dbReference type="EMBL" id="SDM55588.1"/>
    </source>
</evidence>
<keyword evidence="3" id="KW-0808">Transferase</keyword>
<evidence type="ECO:0000256" key="2">
    <source>
        <dbReference type="ARBA" id="ARBA00005992"/>
    </source>
</evidence>
<dbReference type="SUPFAM" id="SSF141523">
    <property type="entry name" value="L,D-transpeptidase catalytic domain-like"/>
    <property type="match status" value="1"/>
</dbReference>
<dbReference type="InterPro" id="IPR045380">
    <property type="entry name" value="LD_TPept_scaffold_dom"/>
</dbReference>
<dbReference type="Gene3D" id="1.10.101.10">
    <property type="entry name" value="PGBD-like superfamily/PGBD"/>
    <property type="match status" value="1"/>
</dbReference>
<evidence type="ECO:0000256" key="1">
    <source>
        <dbReference type="ARBA" id="ARBA00004752"/>
    </source>
</evidence>
<evidence type="ECO:0000256" key="4">
    <source>
        <dbReference type="ARBA" id="ARBA00022960"/>
    </source>
</evidence>
<feature type="signal peptide" evidence="8">
    <location>
        <begin position="1"/>
        <end position="21"/>
    </location>
</feature>
<dbReference type="CDD" id="cd16913">
    <property type="entry name" value="YkuD_like"/>
    <property type="match status" value="1"/>
</dbReference>
<comment type="similarity">
    <text evidence="2">Belongs to the YkuD family.</text>
</comment>
<sequence>MLRTVLFLTLFLMLAGGPAAAGADDVRPAETGAVLTARSAPAPLAPLPAWSEAAIEELAIALFDAPSHGLPSLDGTAEDLLDRSLPHEHRASMATRAFLRFGGWLRYGLTDSETHALYTPDDTERAGLHNALAAALADGGVAQTLDGFAPELGEYRALRAEMLRMMALQPIWPRIEPGSSLALGDRGPRVDQLRARLAAVGVYRENWAAGEAFDVRLETAVRRYQGRGNLSPSGQMDQATLRELNITPQERMAQLRVNLEQRRWQSREPGRRHIRVNLADFTLEAWQDGQLARRHRVMVGRQVSSTPEFSEDMQYLVLNPWWGIPGGLAQSRFRSFRRNPGLAAQMGFRIYDASGTQISVYDIDWSRWGRGWPYRMSQPPGSNNPMGEVKFIFPNSHNVYIHDTTERDRFSETRRDFSAACIRVHDPLVLAEWVLSSQPGWDAEQIEQVAAGNTPTVVWLDERLPVHINYWTVVSDADGDVRYLNDLYRRDGAVIRRFEGAYAQASGPENGRIASRGGVQASLN</sequence>
<dbReference type="AlphaFoldDB" id="A0A1G9U6U4"/>
<dbReference type="GO" id="GO:0004180">
    <property type="term" value="F:carboxypeptidase activity"/>
    <property type="evidence" value="ECO:0007669"/>
    <property type="project" value="UniProtKB-ARBA"/>
</dbReference>
<dbReference type="InterPro" id="IPR036366">
    <property type="entry name" value="PGBDSf"/>
</dbReference>
<dbReference type="EMBL" id="FNHG01000014">
    <property type="protein sequence ID" value="SDM55588.1"/>
    <property type="molecule type" value="Genomic_DNA"/>
</dbReference>
<dbReference type="PANTHER" id="PTHR41533:SF2">
    <property type="entry name" value="BLR7131 PROTEIN"/>
    <property type="match status" value="1"/>
</dbReference>
<dbReference type="PANTHER" id="PTHR41533">
    <property type="entry name" value="L,D-TRANSPEPTIDASE HI_1667-RELATED"/>
    <property type="match status" value="1"/>
</dbReference>
<feature type="chain" id="PRO_5011759011" evidence="8">
    <location>
        <begin position="22"/>
        <end position="524"/>
    </location>
</feature>
<dbReference type="InterPro" id="IPR002477">
    <property type="entry name" value="Peptidoglycan-bd-like"/>
</dbReference>
<dbReference type="GO" id="GO:0008360">
    <property type="term" value="P:regulation of cell shape"/>
    <property type="evidence" value="ECO:0007669"/>
    <property type="project" value="UniProtKB-UniRule"/>
</dbReference>
<keyword evidence="5 7" id="KW-0573">Peptidoglycan synthesis</keyword>
<gene>
    <name evidence="10" type="ORF">SAMN04488568_11416</name>
</gene>
<dbReference type="InterPro" id="IPR038063">
    <property type="entry name" value="Transpep_catalytic_dom"/>
</dbReference>
<protein>
    <submittedName>
        <fullName evidence="10">Murein L,D-transpeptidase YcbB/YkuD</fullName>
    </submittedName>
</protein>
<dbReference type="Pfam" id="PF20142">
    <property type="entry name" value="Scaffold"/>
    <property type="match status" value="1"/>
</dbReference>